<reference evidence="4" key="2">
    <citation type="submission" date="2020-10" db="UniProtKB">
        <authorList>
            <consortium name="WormBaseParasite"/>
        </authorList>
    </citation>
    <scope>IDENTIFICATION</scope>
</reference>
<feature type="transmembrane region" description="Helical" evidence="2">
    <location>
        <begin position="68"/>
        <end position="87"/>
    </location>
</feature>
<dbReference type="Proteomes" id="UP000492821">
    <property type="component" value="Unassembled WGS sequence"/>
</dbReference>
<dbReference type="AlphaFoldDB" id="A0A7E4VB66"/>
<evidence type="ECO:0000313" key="3">
    <source>
        <dbReference type="Proteomes" id="UP000492821"/>
    </source>
</evidence>
<feature type="compositionally biased region" description="Low complexity" evidence="1">
    <location>
        <begin position="14"/>
        <end position="29"/>
    </location>
</feature>
<dbReference type="WBParaSite" id="Pan_g18757.t1">
    <property type="protein sequence ID" value="Pan_g18757.t1"/>
    <property type="gene ID" value="Pan_g18757"/>
</dbReference>
<keyword evidence="2" id="KW-0812">Transmembrane</keyword>
<sequence>MANQKQLNNKERQQLQLRQNQQPIAQNQRNDPDQADESQMNDDNSTIAANEHHFKVDRAQCAKWLRSYLAGLVLIFFFAYLCGVISYDGGFHLQRNSMFMPLCFVVFWSYWAYSMGTLYVLIGNQ</sequence>
<name>A0A7E4VB66_PANRE</name>
<feature type="transmembrane region" description="Helical" evidence="2">
    <location>
        <begin position="99"/>
        <end position="122"/>
    </location>
</feature>
<proteinExistence type="predicted"/>
<evidence type="ECO:0000313" key="4">
    <source>
        <dbReference type="WBParaSite" id="Pan_g18757.t1"/>
    </source>
</evidence>
<evidence type="ECO:0000256" key="1">
    <source>
        <dbReference type="SAM" id="MobiDB-lite"/>
    </source>
</evidence>
<keyword evidence="2" id="KW-1133">Transmembrane helix</keyword>
<evidence type="ECO:0000256" key="2">
    <source>
        <dbReference type="SAM" id="Phobius"/>
    </source>
</evidence>
<organism evidence="3 4">
    <name type="scientific">Panagrellus redivivus</name>
    <name type="common">Microworm</name>
    <dbReference type="NCBI Taxonomy" id="6233"/>
    <lineage>
        <taxon>Eukaryota</taxon>
        <taxon>Metazoa</taxon>
        <taxon>Ecdysozoa</taxon>
        <taxon>Nematoda</taxon>
        <taxon>Chromadorea</taxon>
        <taxon>Rhabditida</taxon>
        <taxon>Tylenchina</taxon>
        <taxon>Panagrolaimomorpha</taxon>
        <taxon>Panagrolaimoidea</taxon>
        <taxon>Panagrolaimidae</taxon>
        <taxon>Panagrellus</taxon>
    </lineage>
</organism>
<reference evidence="3" key="1">
    <citation type="journal article" date="2013" name="Genetics">
        <title>The draft genome and transcriptome of Panagrellus redivivus are shaped by the harsh demands of a free-living lifestyle.</title>
        <authorList>
            <person name="Srinivasan J."/>
            <person name="Dillman A.R."/>
            <person name="Macchietto M.G."/>
            <person name="Heikkinen L."/>
            <person name="Lakso M."/>
            <person name="Fracchia K.M."/>
            <person name="Antoshechkin I."/>
            <person name="Mortazavi A."/>
            <person name="Wong G."/>
            <person name="Sternberg P.W."/>
        </authorList>
    </citation>
    <scope>NUCLEOTIDE SEQUENCE [LARGE SCALE GENOMIC DNA]</scope>
    <source>
        <strain evidence="3">MT8872</strain>
    </source>
</reference>
<feature type="region of interest" description="Disordered" evidence="1">
    <location>
        <begin position="1"/>
        <end position="44"/>
    </location>
</feature>
<accession>A0A7E4VB66</accession>
<keyword evidence="3" id="KW-1185">Reference proteome</keyword>
<protein>
    <submittedName>
        <fullName evidence="4">Transmembrane protein</fullName>
    </submittedName>
</protein>
<keyword evidence="2" id="KW-0472">Membrane</keyword>